<keyword evidence="2" id="KW-1185">Reference proteome</keyword>
<protein>
    <submittedName>
        <fullName evidence="1">Lef2</fullName>
    </submittedName>
</protein>
<dbReference type="GO" id="GO:0019083">
    <property type="term" value="P:viral transcription"/>
    <property type="evidence" value="ECO:0007669"/>
    <property type="project" value="InterPro"/>
</dbReference>
<dbReference type="OrthoDB" id="19212at10239"/>
<dbReference type="GeneID" id="24170854"/>
<sequence>MSLVASDTDVVRDAGKNDVGDIKPLVIWKPSLNCNDVDKSRFYTVPVDNLDVELTPYTQFNNGALCVIVSGLRLFHLLRNKNRADIIASLSSSSLSSSSSSSSFLSKRLNKQSFLTKNKKSCKNICFQKTVNKADVIRLLESKLKMPPCIKTILKEINCCPRGGKFRKRFVLNCYIFNLITCTKCNRRCLTEAMIVLYCGEEKCVREIESMAQRGHEETLYKPPNCVNLKKENLCFKSDQCKGANPLCNK</sequence>
<proteinExistence type="predicted"/>
<evidence type="ECO:0000313" key="1">
    <source>
        <dbReference type="EMBL" id="AKC91651.1"/>
    </source>
</evidence>
<dbReference type="Proteomes" id="UP000201190">
    <property type="component" value="Segment"/>
</dbReference>
<dbReference type="InterPro" id="IPR004283">
    <property type="entry name" value="Lef-2"/>
</dbReference>
<name>A0A0E3Z888_9ABAC</name>
<evidence type="ECO:0000313" key="2">
    <source>
        <dbReference type="Proteomes" id="UP000201190"/>
    </source>
</evidence>
<accession>A0A0E3Z888</accession>
<organism evidence="1 2">
    <name type="scientific">Lambdina fiscellaria nucleopolyhedrovirus</name>
    <dbReference type="NCBI Taxonomy" id="1642929"/>
    <lineage>
        <taxon>Viruses</taxon>
        <taxon>Viruses incertae sedis</taxon>
        <taxon>Naldaviricetes</taxon>
        <taxon>Lefavirales</taxon>
        <taxon>Baculoviridae</taxon>
        <taxon>Alphabaculovirus</taxon>
        <taxon>Alphabaculovirus lafiscellariae</taxon>
    </lineage>
</organism>
<dbReference type="RefSeq" id="YP_009133233.1">
    <property type="nucleotide sequence ID" value="NC_026922.1"/>
</dbReference>
<reference evidence="1 2" key="1">
    <citation type="journal article" date="2015" name="Genome Announc.">
        <title>Genome Sequence of an Alphabaculovirus Isolated from the Oak Looper, Lambdina fiscellaria, Contains a Putative 2-Kilobase-Pair Transposable Element Encoding a Transposase and a FLYWCH Domain-Containing Protein.</title>
        <authorList>
            <person name="Rohrmann G.F."/>
            <person name="Erlandson M.A."/>
            <person name="Theilmann D.A."/>
        </authorList>
    </citation>
    <scope>NUCLEOTIDE SEQUENCE [LARGE SCALE GENOMIC DNA]</scope>
    <source>
        <strain evidence="1">GR15</strain>
    </source>
</reference>
<dbReference type="Pfam" id="PF03041">
    <property type="entry name" value="Baculo_LEF-2"/>
    <property type="match status" value="1"/>
</dbReference>
<dbReference type="EMBL" id="KP752043">
    <property type="protein sequence ID" value="AKC91651.1"/>
    <property type="molecule type" value="Genomic_DNA"/>
</dbReference>
<dbReference type="KEGG" id="vg:24170854"/>